<keyword evidence="1" id="KW-0812">Transmembrane</keyword>
<evidence type="ECO:0000256" key="1">
    <source>
        <dbReference type="SAM" id="Phobius"/>
    </source>
</evidence>
<keyword evidence="3" id="KW-1185">Reference proteome</keyword>
<protein>
    <submittedName>
        <fullName evidence="2">Uncharacterized protein</fullName>
    </submittedName>
</protein>
<evidence type="ECO:0000313" key="3">
    <source>
        <dbReference type="Proteomes" id="UP000027238"/>
    </source>
</evidence>
<comment type="caution">
    <text evidence="2">The sequence shown here is derived from an EMBL/GenBank/DDBJ whole genome shotgun (WGS) entry which is preliminary data.</text>
</comment>
<keyword evidence="1" id="KW-1133">Transmembrane helix</keyword>
<feature type="transmembrane region" description="Helical" evidence="1">
    <location>
        <begin position="23"/>
        <end position="41"/>
    </location>
</feature>
<gene>
    <name evidence="2" type="ORF">CSUB01_04049</name>
</gene>
<reference evidence="3" key="1">
    <citation type="journal article" date="2014" name="Genome Announc.">
        <title>Draft genome sequence of Colletotrichum sublineola, a destructive pathogen of cultivated sorghum.</title>
        <authorList>
            <person name="Baroncelli R."/>
            <person name="Sanz-Martin J.M."/>
            <person name="Rech G.E."/>
            <person name="Sukno S.A."/>
            <person name="Thon M.R."/>
        </authorList>
    </citation>
    <scope>NUCLEOTIDE SEQUENCE [LARGE SCALE GENOMIC DNA]</scope>
    <source>
        <strain evidence="3">TX430BB</strain>
    </source>
</reference>
<dbReference type="AlphaFoldDB" id="A0A066XD76"/>
<organism evidence="2 3">
    <name type="scientific">Colletotrichum sublineola</name>
    <name type="common">Sorghum anthracnose fungus</name>
    <dbReference type="NCBI Taxonomy" id="1173701"/>
    <lineage>
        <taxon>Eukaryota</taxon>
        <taxon>Fungi</taxon>
        <taxon>Dikarya</taxon>
        <taxon>Ascomycota</taxon>
        <taxon>Pezizomycotina</taxon>
        <taxon>Sordariomycetes</taxon>
        <taxon>Hypocreomycetidae</taxon>
        <taxon>Glomerellales</taxon>
        <taxon>Glomerellaceae</taxon>
        <taxon>Colletotrichum</taxon>
        <taxon>Colletotrichum graminicola species complex</taxon>
    </lineage>
</organism>
<keyword evidence="1" id="KW-0472">Membrane</keyword>
<dbReference type="EMBL" id="JMSE01000840">
    <property type="protein sequence ID" value="KDN67128.1"/>
    <property type="molecule type" value="Genomic_DNA"/>
</dbReference>
<accession>A0A066XD76</accession>
<name>A0A066XD76_COLSU</name>
<sequence length="82" mass="8810">MDPRPPTETERNFFYNGPPSQPLSWAVIVAAVVVVVAATWARNGRDCGGGGGGGEDLGQRQVISRRTVGMATAWSVAKRRRL</sequence>
<dbReference type="Proteomes" id="UP000027238">
    <property type="component" value="Unassembled WGS sequence"/>
</dbReference>
<evidence type="ECO:0000313" key="2">
    <source>
        <dbReference type="EMBL" id="KDN67128.1"/>
    </source>
</evidence>
<dbReference type="HOGENOM" id="CLU_2558206_0_0_1"/>
<proteinExistence type="predicted"/>